<dbReference type="PANTHER" id="PTHR47460:SF1">
    <property type="entry name" value="SERINE_THREONINE-PROTEIN KINASE-LIKE PROTEIN ACR4"/>
    <property type="match status" value="1"/>
</dbReference>
<evidence type="ECO:0000256" key="11">
    <source>
        <dbReference type="ARBA" id="ARBA00048679"/>
    </source>
</evidence>
<evidence type="ECO:0000256" key="5">
    <source>
        <dbReference type="ARBA" id="ARBA00022989"/>
    </source>
</evidence>
<dbReference type="Pfam" id="PF13540">
    <property type="entry name" value="RCC1_2"/>
    <property type="match status" value="2"/>
</dbReference>
<name>A0A835Z3U7_9STRA</name>
<dbReference type="EC" id="2.7.11.1" evidence="2"/>
<dbReference type="InterPro" id="IPR009091">
    <property type="entry name" value="RCC1/BLIP-II"/>
</dbReference>
<dbReference type="GO" id="GO:0016020">
    <property type="term" value="C:membrane"/>
    <property type="evidence" value="ECO:0007669"/>
    <property type="project" value="UniProtKB-SubCell"/>
</dbReference>
<evidence type="ECO:0000256" key="10">
    <source>
        <dbReference type="ARBA" id="ARBA00047899"/>
    </source>
</evidence>
<evidence type="ECO:0000256" key="9">
    <source>
        <dbReference type="ARBA" id="ARBA00023180"/>
    </source>
</evidence>
<evidence type="ECO:0000313" key="13">
    <source>
        <dbReference type="Proteomes" id="UP000664859"/>
    </source>
</evidence>
<keyword evidence="5" id="KW-1133">Transmembrane helix</keyword>
<dbReference type="EMBL" id="JAFCMP010000117">
    <property type="protein sequence ID" value="KAG5185923.1"/>
    <property type="molecule type" value="Genomic_DNA"/>
</dbReference>
<dbReference type="AlphaFoldDB" id="A0A835Z3U7"/>
<accession>A0A835Z3U7</accession>
<comment type="caution">
    <text evidence="12">The sequence shown here is derived from an EMBL/GenBank/DDBJ whole genome shotgun (WGS) entry which is preliminary data.</text>
</comment>
<comment type="catalytic activity">
    <reaction evidence="11">
        <text>L-seryl-[protein] + ATP = O-phospho-L-seryl-[protein] + ADP + H(+)</text>
        <dbReference type="Rhea" id="RHEA:17989"/>
        <dbReference type="Rhea" id="RHEA-COMP:9863"/>
        <dbReference type="Rhea" id="RHEA-COMP:11604"/>
        <dbReference type="ChEBI" id="CHEBI:15378"/>
        <dbReference type="ChEBI" id="CHEBI:29999"/>
        <dbReference type="ChEBI" id="CHEBI:30616"/>
        <dbReference type="ChEBI" id="CHEBI:83421"/>
        <dbReference type="ChEBI" id="CHEBI:456216"/>
        <dbReference type="EC" id="2.7.11.1"/>
    </reaction>
</comment>
<keyword evidence="13" id="KW-1185">Reference proteome</keyword>
<dbReference type="OrthoDB" id="61110at2759"/>
<dbReference type="GO" id="GO:0004674">
    <property type="term" value="F:protein serine/threonine kinase activity"/>
    <property type="evidence" value="ECO:0007669"/>
    <property type="project" value="UniProtKB-KW"/>
</dbReference>
<evidence type="ECO:0000256" key="6">
    <source>
        <dbReference type="ARBA" id="ARBA00023136"/>
    </source>
</evidence>
<evidence type="ECO:0000256" key="8">
    <source>
        <dbReference type="ARBA" id="ARBA00023170"/>
    </source>
</evidence>
<proteinExistence type="predicted"/>
<protein>
    <recommendedName>
        <fullName evidence="2">non-specific serine/threonine protein kinase</fullName>
        <ecNumber evidence="2">2.7.11.1</ecNumber>
    </recommendedName>
</protein>
<dbReference type="Proteomes" id="UP000664859">
    <property type="component" value="Unassembled WGS sequence"/>
</dbReference>
<sequence>MFVQLSAGTSHTCGVKVDQTLACWGAFRGAPGGLYQQVSAGSAHTCALTEHGTVVCWGDNAFGKCRHPGGADFVQVAAGGTFSCALRRNGLAQCWGDDSLGQASPPEGVQFRQIDASPTGHACGVTVAAAAVTGKSGSKSGNGGGGDVVCWGRNFDGEAAPRAGPFRQVSCGAYSTCAISAVDDTAACWGATRTSSRGPFYELVIAHAHACGIGADGGLQCWGSASGAERVPDGFQVA</sequence>
<evidence type="ECO:0000256" key="1">
    <source>
        <dbReference type="ARBA" id="ARBA00004479"/>
    </source>
</evidence>
<evidence type="ECO:0000313" key="12">
    <source>
        <dbReference type="EMBL" id="KAG5185923.1"/>
    </source>
</evidence>
<dbReference type="SUPFAM" id="SSF50985">
    <property type="entry name" value="RCC1/BLIP-II"/>
    <property type="match status" value="2"/>
</dbReference>
<evidence type="ECO:0000256" key="4">
    <source>
        <dbReference type="ARBA" id="ARBA00022729"/>
    </source>
</evidence>
<gene>
    <name evidence="12" type="ORF">JKP88DRAFT_236347</name>
</gene>
<keyword evidence="9" id="KW-0325">Glycoprotein</keyword>
<organism evidence="12 13">
    <name type="scientific">Tribonema minus</name>
    <dbReference type="NCBI Taxonomy" id="303371"/>
    <lineage>
        <taxon>Eukaryota</taxon>
        <taxon>Sar</taxon>
        <taxon>Stramenopiles</taxon>
        <taxon>Ochrophyta</taxon>
        <taxon>PX clade</taxon>
        <taxon>Xanthophyceae</taxon>
        <taxon>Tribonematales</taxon>
        <taxon>Tribonemataceae</taxon>
        <taxon>Tribonema</taxon>
    </lineage>
</organism>
<keyword evidence="3" id="KW-0812">Transmembrane</keyword>
<comment type="catalytic activity">
    <reaction evidence="10">
        <text>L-threonyl-[protein] + ATP = O-phospho-L-threonyl-[protein] + ADP + H(+)</text>
        <dbReference type="Rhea" id="RHEA:46608"/>
        <dbReference type="Rhea" id="RHEA-COMP:11060"/>
        <dbReference type="Rhea" id="RHEA-COMP:11605"/>
        <dbReference type="ChEBI" id="CHEBI:15378"/>
        <dbReference type="ChEBI" id="CHEBI:30013"/>
        <dbReference type="ChEBI" id="CHEBI:30616"/>
        <dbReference type="ChEBI" id="CHEBI:61977"/>
        <dbReference type="ChEBI" id="CHEBI:456216"/>
        <dbReference type="EC" id="2.7.11.1"/>
    </reaction>
</comment>
<keyword evidence="4" id="KW-0732">Signal</keyword>
<evidence type="ECO:0000256" key="3">
    <source>
        <dbReference type="ARBA" id="ARBA00022692"/>
    </source>
</evidence>
<evidence type="ECO:0000256" key="2">
    <source>
        <dbReference type="ARBA" id="ARBA00012513"/>
    </source>
</evidence>
<keyword evidence="6" id="KW-0472">Membrane</keyword>
<keyword evidence="8" id="KW-0675">Receptor</keyword>
<dbReference type="PANTHER" id="PTHR47460">
    <property type="entry name" value="SERINE/THREONINE-PROTEIN KINASE-LIKE PROTEIN ACR4"/>
    <property type="match status" value="1"/>
</dbReference>
<keyword evidence="7" id="KW-1015">Disulfide bond</keyword>
<dbReference type="Gene3D" id="2.130.10.30">
    <property type="entry name" value="Regulator of chromosome condensation 1/beta-lactamase-inhibitor protein II"/>
    <property type="match status" value="1"/>
</dbReference>
<comment type="subcellular location">
    <subcellularLocation>
        <location evidence="1">Membrane</location>
        <topology evidence="1">Single-pass type I membrane protein</topology>
    </subcellularLocation>
</comment>
<evidence type="ECO:0000256" key="7">
    <source>
        <dbReference type="ARBA" id="ARBA00023157"/>
    </source>
</evidence>
<reference evidence="12" key="1">
    <citation type="submission" date="2021-02" db="EMBL/GenBank/DDBJ databases">
        <title>First Annotated Genome of the Yellow-green Alga Tribonema minus.</title>
        <authorList>
            <person name="Mahan K.M."/>
        </authorList>
    </citation>
    <scope>NUCLEOTIDE SEQUENCE</scope>
    <source>
        <strain evidence="12">UTEX B ZZ1240</strain>
    </source>
</reference>